<organism evidence="1 2">
    <name type="scientific">Deinococcus arboris</name>
    <dbReference type="NCBI Taxonomy" id="2682977"/>
    <lineage>
        <taxon>Bacteria</taxon>
        <taxon>Thermotogati</taxon>
        <taxon>Deinococcota</taxon>
        <taxon>Deinococci</taxon>
        <taxon>Deinococcales</taxon>
        <taxon>Deinococcaceae</taxon>
        <taxon>Deinococcus</taxon>
    </lineage>
</organism>
<keyword evidence="2" id="KW-1185">Reference proteome</keyword>
<dbReference type="EMBL" id="WQLB01000002">
    <property type="protein sequence ID" value="MVN85432.1"/>
    <property type="molecule type" value="Genomic_DNA"/>
</dbReference>
<protein>
    <submittedName>
        <fullName evidence="1">Uncharacterized protein</fullName>
    </submittedName>
</protein>
<gene>
    <name evidence="1" type="ORF">GO986_01460</name>
</gene>
<accession>A0A7C9HPF3</accession>
<dbReference type="Proteomes" id="UP000483286">
    <property type="component" value="Unassembled WGS sequence"/>
</dbReference>
<proteinExistence type="predicted"/>
<dbReference type="AlphaFoldDB" id="A0A7C9HPF3"/>
<evidence type="ECO:0000313" key="2">
    <source>
        <dbReference type="Proteomes" id="UP000483286"/>
    </source>
</evidence>
<evidence type="ECO:0000313" key="1">
    <source>
        <dbReference type="EMBL" id="MVN85432.1"/>
    </source>
</evidence>
<dbReference type="RefSeq" id="WP_157457462.1">
    <property type="nucleotide sequence ID" value="NZ_WQLB01000002.1"/>
</dbReference>
<reference evidence="1 2" key="1">
    <citation type="submission" date="2019-12" db="EMBL/GenBank/DDBJ databases">
        <title>Deinococcus sp. HMF7620 Genome sequencing and assembly.</title>
        <authorList>
            <person name="Kang H."/>
            <person name="Kim H."/>
            <person name="Joh K."/>
        </authorList>
    </citation>
    <scope>NUCLEOTIDE SEQUENCE [LARGE SCALE GENOMIC DNA]</scope>
    <source>
        <strain evidence="1 2">HMF7620</strain>
    </source>
</reference>
<name>A0A7C9HPF3_9DEIO</name>
<sequence length="247" mass="27855">MIVLTVVELLPTFPTQMLRNDVQSQSADGSESWGFMPQAETPGATRVGYRAPVVYWTRVKRTSEGYFFDGGQPTWGTREQDEVRIMKLYLPLDFTQLPLIALGVKKRKDLENALLRYIEANTPEAPSQAMFRLANYDLSKLAASYPTERWSWEFAMHSDPIRKGKFFGTNIETSSLFGFVQSGSSPNEVGLMLDAQGATLKVRILRLGRVQFTQFTDGHLIAGNHPDMGDPWPRIVQILQTLQAHRG</sequence>
<comment type="caution">
    <text evidence="1">The sequence shown here is derived from an EMBL/GenBank/DDBJ whole genome shotgun (WGS) entry which is preliminary data.</text>
</comment>